<keyword evidence="1" id="KW-0456">Lyase</keyword>
<proteinExistence type="predicted"/>
<dbReference type="GO" id="GO:0005737">
    <property type="term" value="C:cytoplasm"/>
    <property type="evidence" value="ECO:0007669"/>
    <property type="project" value="TreeGrafter"/>
</dbReference>
<dbReference type="EMBL" id="JAQQAL010000008">
    <property type="protein sequence ID" value="MDC7225606.1"/>
    <property type="molecule type" value="Genomic_DNA"/>
</dbReference>
<evidence type="ECO:0000256" key="1">
    <source>
        <dbReference type="ARBA" id="ARBA00023239"/>
    </source>
</evidence>
<dbReference type="Proteomes" id="UP001221217">
    <property type="component" value="Unassembled WGS sequence"/>
</dbReference>
<comment type="caution">
    <text evidence="3">The sequence shown here is derived from an EMBL/GenBank/DDBJ whole genome shotgun (WGS) entry which is preliminary data.</text>
</comment>
<gene>
    <name evidence="3" type="ORF">PQJ61_02450</name>
</gene>
<dbReference type="GO" id="GO:0016787">
    <property type="term" value="F:hydrolase activity"/>
    <property type="evidence" value="ECO:0007669"/>
    <property type="project" value="InterPro"/>
</dbReference>
<dbReference type="InterPro" id="IPR006680">
    <property type="entry name" value="Amidohydro-rel"/>
</dbReference>
<dbReference type="Gene3D" id="3.20.20.140">
    <property type="entry name" value="Metal-dependent hydrolases"/>
    <property type="match status" value="1"/>
</dbReference>
<dbReference type="GO" id="GO:0016831">
    <property type="term" value="F:carboxy-lyase activity"/>
    <property type="evidence" value="ECO:0007669"/>
    <property type="project" value="InterPro"/>
</dbReference>
<dbReference type="SUPFAM" id="SSF51556">
    <property type="entry name" value="Metallo-dependent hydrolases"/>
    <property type="match status" value="1"/>
</dbReference>
<evidence type="ECO:0000313" key="3">
    <source>
        <dbReference type="EMBL" id="MDC7225606.1"/>
    </source>
</evidence>
<evidence type="ECO:0000313" key="4">
    <source>
        <dbReference type="Proteomes" id="UP001221217"/>
    </source>
</evidence>
<sequence length="291" mass="32696">MPGNMSYSGRIIDIHTHVQPATVIADRRPFVETEPDFKTLYENPKYTLSSSRDVLKHMEQCGVEASVILGFAWRDPKLLAMHNDMILADCRKQHPGLYGFTCIYPFAPGRGAADEAERCLDAGASGIGEVGLYDRDLDTEYIDAMEPVMKAALEREKPVMMHVNEPIGHNYSGKAPMTISGIYNFVKAYPDNRIILAHWGGGLFFFHSLKKEAKQLLKNVWYDSAASPYLYDKTIWKTAVDIIGPERILLGTDFPLLSIDRYIKELDASGLGREELEMICCRNAEGLLNLD</sequence>
<dbReference type="GO" id="GO:0019748">
    <property type="term" value="P:secondary metabolic process"/>
    <property type="evidence" value="ECO:0007669"/>
    <property type="project" value="TreeGrafter"/>
</dbReference>
<feature type="domain" description="Amidohydrolase-related" evidence="2">
    <location>
        <begin position="12"/>
        <end position="289"/>
    </location>
</feature>
<organism evidence="3 4">
    <name type="scientific">Candidatus Thalassospirochaeta sargassi</name>
    <dbReference type="NCBI Taxonomy" id="3119039"/>
    <lineage>
        <taxon>Bacteria</taxon>
        <taxon>Pseudomonadati</taxon>
        <taxon>Spirochaetota</taxon>
        <taxon>Spirochaetia</taxon>
        <taxon>Spirochaetales</taxon>
        <taxon>Spirochaetaceae</taxon>
        <taxon>Candidatus Thalassospirochaeta</taxon>
    </lineage>
</organism>
<dbReference type="InterPro" id="IPR032465">
    <property type="entry name" value="ACMSD"/>
</dbReference>
<dbReference type="PANTHER" id="PTHR21240:SF28">
    <property type="entry name" value="ISO-OROTATE DECARBOXYLASE (EUROFUNG)"/>
    <property type="match status" value="1"/>
</dbReference>
<reference evidence="3 4" key="1">
    <citation type="submission" date="2022-12" db="EMBL/GenBank/DDBJ databases">
        <title>Metagenome assembled genome from gulf of manar.</title>
        <authorList>
            <person name="Kohli P."/>
            <person name="Pk S."/>
            <person name="Venkata Ramana C."/>
            <person name="Sasikala C."/>
        </authorList>
    </citation>
    <scope>NUCLEOTIDE SEQUENCE [LARGE SCALE GENOMIC DNA]</scope>
    <source>
        <strain evidence="3">JB008</strain>
    </source>
</reference>
<dbReference type="Pfam" id="PF04909">
    <property type="entry name" value="Amidohydro_2"/>
    <property type="match status" value="1"/>
</dbReference>
<name>A0AAJ1IG74_9SPIO</name>
<accession>A0AAJ1IG74</accession>
<dbReference type="PANTHER" id="PTHR21240">
    <property type="entry name" value="2-AMINO-3-CARBOXYLMUCONATE-6-SEMIALDEHYDE DECARBOXYLASE"/>
    <property type="match status" value="1"/>
</dbReference>
<protein>
    <submittedName>
        <fullName evidence="3">Amidohydrolase family protein</fullName>
    </submittedName>
</protein>
<evidence type="ECO:0000259" key="2">
    <source>
        <dbReference type="Pfam" id="PF04909"/>
    </source>
</evidence>
<dbReference type="InterPro" id="IPR032466">
    <property type="entry name" value="Metal_Hydrolase"/>
</dbReference>
<dbReference type="AlphaFoldDB" id="A0AAJ1IG74"/>